<name>A0A7J7LPZ5_9MAGN</name>
<keyword evidence="4" id="KW-1185">Reference proteome</keyword>
<evidence type="ECO:0008006" key="5">
    <source>
        <dbReference type="Google" id="ProtNLM"/>
    </source>
</evidence>
<dbReference type="OrthoDB" id="6764281at2759"/>
<dbReference type="Proteomes" id="UP000541444">
    <property type="component" value="Unassembled WGS sequence"/>
</dbReference>
<dbReference type="GO" id="GO:0044550">
    <property type="term" value="P:secondary metabolite biosynthetic process"/>
    <property type="evidence" value="ECO:0007669"/>
    <property type="project" value="UniProtKB-ARBA"/>
</dbReference>
<accession>A0A7J7LPZ5</accession>
<gene>
    <name evidence="3" type="ORF">GIB67_006112</name>
</gene>
<dbReference type="PANTHER" id="PTHR47950:SF44">
    <property type="entry name" value="CYTOCHROME P450, FAMILY 76, SUBFAMILY C, POLYPEPTIDE 5-RELATED"/>
    <property type="match status" value="1"/>
</dbReference>
<evidence type="ECO:0000313" key="4">
    <source>
        <dbReference type="Proteomes" id="UP000541444"/>
    </source>
</evidence>
<keyword evidence="2" id="KW-0812">Transmembrane</keyword>
<protein>
    <recommendedName>
        <fullName evidence="5">Cytochrome P450</fullName>
    </recommendedName>
</protein>
<comment type="caution">
    <text evidence="3">The sequence shown here is derived from an EMBL/GenBank/DDBJ whole genome shotgun (WGS) entry which is preliminary data.</text>
</comment>
<evidence type="ECO:0000313" key="3">
    <source>
        <dbReference type="EMBL" id="KAF6144620.1"/>
    </source>
</evidence>
<dbReference type="GO" id="GO:0004497">
    <property type="term" value="F:monooxygenase activity"/>
    <property type="evidence" value="ECO:0007669"/>
    <property type="project" value="InterPro"/>
</dbReference>
<dbReference type="Pfam" id="PF00067">
    <property type="entry name" value="p450"/>
    <property type="match status" value="1"/>
</dbReference>
<keyword evidence="2" id="KW-1133">Transmembrane helix</keyword>
<reference evidence="3 4" key="1">
    <citation type="journal article" date="2020" name="IScience">
        <title>Genome Sequencing of the Endangered Kingdonia uniflora (Circaeasteraceae, Ranunculales) Reveals Potential Mechanisms of Evolutionary Specialization.</title>
        <authorList>
            <person name="Sun Y."/>
            <person name="Deng T."/>
            <person name="Zhang A."/>
            <person name="Moore M.J."/>
            <person name="Landis J.B."/>
            <person name="Lin N."/>
            <person name="Zhang H."/>
            <person name="Zhang X."/>
            <person name="Huang J."/>
            <person name="Zhang X."/>
            <person name="Sun H."/>
            <person name="Wang H."/>
        </authorList>
    </citation>
    <scope>NUCLEOTIDE SEQUENCE [LARGE SCALE GENOMIC DNA]</scope>
    <source>
        <strain evidence="3">TB1705</strain>
        <tissue evidence="3">Leaf</tissue>
    </source>
</reference>
<keyword evidence="2" id="KW-0472">Membrane</keyword>
<dbReference type="GO" id="GO:0005506">
    <property type="term" value="F:iron ion binding"/>
    <property type="evidence" value="ECO:0007669"/>
    <property type="project" value="InterPro"/>
</dbReference>
<dbReference type="AlphaFoldDB" id="A0A7J7LPZ5"/>
<proteinExistence type="inferred from homology"/>
<dbReference type="SUPFAM" id="SSF48264">
    <property type="entry name" value="Cytochrome P450"/>
    <property type="match status" value="1"/>
</dbReference>
<evidence type="ECO:0000256" key="2">
    <source>
        <dbReference type="SAM" id="Phobius"/>
    </source>
</evidence>
<feature type="transmembrane region" description="Helical" evidence="2">
    <location>
        <begin position="69"/>
        <end position="86"/>
    </location>
</feature>
<dbReference type="PANTHER" id="PTHR47950">
    <property type="entry name" value="CYTOCHROME P450, FAMILY 76, SUBFAMILY C, POLYPEPTIDE 5-RELATED"/>
    <property type="match status" value="1"/>
</dbReference>
<evidence type="ECO:0000256" key="1">
    <source>
        <dbReference type="ARBA" id="ARBA00010617"/>
    </source>
</evidence>
<dbReference type="Gene3D" id="1.10.630.10">
    <property type="entry name" value="Cytochrome P450"/>
    <property type="match status" value="1"/>
</dbReference>
<dbReference type="GO" id="GO:0020037">
    <property type="term" value="F:heme binding"/>
    <property type="evidence" value="ECO:0007669"/>
    <property type="project" value="InterPro"/>
</dbReference>
<dbReference type="EMBL" id="JACGCM010002114">
    <property type="protein sequence ID" value="KAF6144620.1"/>
    <property type="molecule type" value="Genomic_DNA"/>
</dbReference>
<organism evidence="3 4">
    <name type="scientific">Kingdonia uniflora</name>
    <dbReference type="NCBI Taxonomy" id="39325"/>
    <lineage>
        <taxon>Eukaryota</taxon>
        <taxon>Viridiplantae</taxon>
        <taxon>Streptophyta</taxon>
        <taxon>Embryophyta</taxon>
        <taxon>Tracheophyta</taxon>
        <taxon>Spermatophyta</taxon>
        <taxon>Magnoliopsida</taxon>
        <taxon>Ranunculales</taxon>
        <taxon>Circaeasteraceae</taxon>
        <taxon>Kingdonia</taxon>
    </lineage>
</organism>
<dbReference type="InterPro" id="IPR002401">
    <property type="entry name" value="Cyt_P450_E_grp-I"/>
</dbReference>
<dbReference type="PRINTS" id="PR00463">
    <property type="entry name" value="EP450I"/>
</dbReference>
<dbReference type="InterPro" id="IPR036396">
    <property type="entry name" value="Cyt_P450_sf"/>
</dbReference>
<dbReference type="InterPro" id="IPR001128">
    <property type="entry name" value="Cyt_P450"/>
</dbReference>
<comment type="similarity">
    <text evidence="1">Belongs to the cytochrome P450 family.</text>
</comment>
<sequence>MEWICGFTIPKHALVIVNIWAIGQDPNTWANPTSFNPERFIGSDIDFRGHDFKPTPFGAGRRIYPGLPLTYRMVHLILACLFIHLIRNSKMG</sequence>
<dbReference type="GO" id="GO:0016705">
    <property type="term" value="F:oxidoreductase activity, acting on paired donors, with incorporation or reduction of molecular oxygen"/>
    <property type="evidence" value="ECO:0007669"/>
    <property type="project" value="InterPro"/>
</dbReference>